<dbReference type="GO" id="GO:0005886">
    <property type="term" value="C:plasma membrane"/>
    <property type="evidence" value="ECO:0007669"/>
    <property type="project" value="UniProtKB-SubCell"/>
</dbReference>
<dbReference type="PANTHER" id="PTHR32282">
    <property type="entry name" value="BINDING PROTEIN TRANSPEPTIDASE, PUTATIVE-RELATED"/>
    <property type="match status" value="1"/>
</dbReference>
<keyword evidence="10" id="KW-0133">Cell shape</keyword>
<comment type="similarity">
    <text evidence="3">In the N-terminal section; belongs to the glycosyltransferase 51 family.</text>
</comment>
<dbReference type="AlphaFoldDB" id="A0A0G0BG44"/>
<dbReference type="FunFam" id="1.10.3810.10:FF:000001">
    <property type="entry name" value="Penicillin-binding protein 1A"/>
    <property type="match status" value="1"/>
</dbReference>
<keyword evidence="5" id="KW-0121">Carboxypeptidase</keyword>
<dbReference type="GO" id="GO:0008658">
    <property type="term" value="F:penicillin binding"/>
    <property type="evidence" value="ECO:0007669"/>
    <property type="project" value="InterPro"/>
</dbReference>
<evidence type="ECO:0000256" key="3">
    <source>
        <dbReference type="ARBA" id="ARBA00007739"/>
    </source>
</evidence>
<dbReference type="GO" id="GO:0009252">
    <property type="term" value="P:peptidoglycan biosynthetic process"/>
    <property type="evidence" value="ECO:0007669"/>
    <property type="project" value="UniProtKB-KW"/>
</dbReference>
<evidence type="ECO:0000256" key="15">
    <source>
        <dbReference type="ARBA" id="ARBA00034000"/>
    </source>
</evidence>
<name>A0A0G0BG44_9BACT</name>
<feature type="transmembrane region" description="Helical" evidence="17">
    <location>
        <begin position="28"/>
        <end position="55"/>
    </location>
</feature>
<keyword evidence="14" id="KW-0961">Cell wall biogenesis/degradation</keyword>
<keyword evidence="17" id="KW-0812">Transmembrane</keyword>
<dbReference type="GO" id="GO:0009002">
    <property type="term" value="F:serine-type D-Ala-D-Ala carboxypeptidase activity"/>
    <property type="evidence" value="ECO:0007669"/>
    <property type="project" value="UniProtKB-EC"/>
</dbReference>
<keyword evidence="4" id="KW-1003">Cell membrane</keyword>
<evidence type="ECO:0000256" key="4">
    <source>
        <dbReference type="ARBA" id="ARBA00022475"/>
    </source>
</evidence>
<evidence type="ECO:0000256" key="11">
    <source>
        <dbReference type="ARBA" id="ARBA00022984"/>
    </source>
</evidence>
<feature type="domain" description="Penicillin-binding protein transpeptidase" evidence="18">
    <location>
        <begin position="344"/>
        <end position="609"/>
    </location>
</feature>
<organism evidence="20 21">
    <name type="scientific">Candidatus Roizmanbacteria bacterium GW2011_GWC2_35_12</name>
    <dbReference type="NCBI Taxonomy" id="1618485"/>
    <lineage>
        <taxon>Bacteria</taxon>
        <taxon>Candidatus Roizmaniibacteriota</taxon>
    </lineage>
</organism>
<proteinExistence type="inferred from homology"/>
<evidence type="ECO:0000256" key="5">
    <source>
        <dbReference type="ARBA" id="ARBA00022645"/>
    </source>
</evidence>
<keyword evidence="8" id="KW-0808">Transferase</keyword>
<comment type="catalytic activity">
    <reaction evidence="15">
        <text>Preferential cleavage: (Ac)2-L-Lys-D-Ala-|-D-Ala. Also transpeptidation of peptidyl-alanyl moieties that are N-acyl substituents of D-alanine.</text>
        <dbReference type="EC" id="3.4.16.4"/>
    </reaction>
</comment>
<evidence type="ECO:0000256" key="1">
    <source>
        <dbReference type="ARBA" id="ARBA00004236"/>
    </source>
</evidence>
<dbReference type="Pfam" id="PF00912">
    <property type="entry name" value="Transgly"/>
    <property type="match status" value="1"/>
</dbReference>
<dbReference type="InterPro" id="IPR001460">
    <property type="entry name" value="PCN-bd_Tpept"/>
</dbReference>
<accession>A0A0G0BG44</accession>
<dbReference type="InterPro" id="IPR013783">
    <property type="entry name" value="Ig-like_fold"/>
</dbReference>
<dbReference type="GO" id="GO:0071555">
    <property type="term" value="P:cell wall organization"/>
    <property type="evidence" value="ECO:0007669"/>
    <property type="project" value="UniProtKB-KW"/>
</dbReference>
<keyword evidence="7" id="KW-0328">Glycosyltransferase</keyword>
<dbReference type="PATRIC" id="fig|1618485.3.peg.105"/>
<keyword evidence="9" id="KW-0378">Hydrolase</keyword>
<evidence type="ECO:0000256" key="8">
    <source>
        <dbReference type="ARBA" id="ARBA00022679"/>
    </source>
</evidence>
<dbReference type="Gene3D" id="1.10.3810.10">
    <property type="entry name" value="Biosynthetic peptidoglycan transglycosylase-like"/>
    <property type="match status" value="1"/>
</dbReference>
<dbReference type="SUPFAM" id="SSF53955">
    <property type="entry name" value="Lysozyme-like"/>
    <property type="match status" value="1"/>
</dbReference>
<dbReference type="Pfam" id="PF00905">
    <property type="entry name" value="Transpeptidase"/>
    <property type="match status" value="1"/>
</dbReference>
<evidence type="ECO:0000259" key="19">
    <source>
        <dbReference type="Pfam" id="PF00912"/>
    </source>
</evidence>
<dbReference type="InterPro" id="IPR050396">
    <property type="entry name" value="Glycosyltr_51/Transpeptidase"/>
</dbReference>
<dbReference type="InterPro" id="IPR023346">
    <property type="entry name" value="Lysozyme-like_dom_sf"/>
</dbReference>
<evidence type="ECO:0000256" key="16">
    <source>
        <dbReference type="ARBA" id="ARBA00049902"/>
    </source>
</evidence>
<sequence>MIFDLWYNWEMYQSRRLRFRSQYLKQRLLYFFLIGATAFIVLGFIFSFLIFAWYAKDLPSPAKLSQSSGNSTVFQDRDGKVLYEMYKDKNRVPVTFEEIPDYLKQATIATEDKNFYKHQGISQFGIIRAVFNMLAGRGLQSGSTITQQLIKNALLTSRQTITRKIQEMILAIEVERRYKKDEILLMYLNESPYGGSFWGIGTAAKGYFDKNPKDLNLLESAFLAGLPQSPSRYSPFIGKEGAWKSRTTDVLRRMREDKYITSAQEKKALADIKNLTFSKIRMPINAPHFVFYTKDNIVAEYGEKIIDQGIKVKTTLSAKVQEMVEKIVREEIEKLKDYNATNAAVVVLDTKTGEILSMVGSYDYNDEKFGKFNAALGLRQPGSAIKPITYATAFEKGYTPATVLMDVSTEFGNSTTEKPYTPVNYDGKFRGPMQVRFALGNSENIPAVKILAMVGIRDFLQKASDMGLSQFAPTDKNLNRFGLAVTLGGGETTLLDLTSAFSVFASGGLKREVSSIAEIRDFKNKSIYKKVRIKEKSVLTPEVSFLVSHILSDNNARLEVFGPNSYLNIPGKTVAVKTGTTDDKRDNWAVGYTKGVTVGVWAGNNDNSPMNAKIASGATGASSIFYRVIRELLKTYDDGIIEKPDKVKAVTIDSYLGGIPKDGTPTRAEYFIEGTEPKDISPIYKKLKISKANGKLANEVEIKTGNFEEKEFLVFTEDDPVSTDGKNRWQEAIDNWLKDQKDDKYHPPTEVSDASADSVVVSIKNPQGQTTISSGNVNIKVKITSVKKLKNVKIKLNGSEIKNYNEDKREVDETISITTDGVYELQVSAVNEDDKTGESTIKFGVNKPWDYVTPLSATPTPIFSPTPTPI</sequence>
<gene>
    <name evidence="20" type="ORF">UR63_C0003G0026</name>
</gene>
<dbReference type="GO" id="GO:0008955">
    <property type="term" value="F:peptidoglycan glycosyltransferase activity"/>
    <property type="evidence" value="ECO:0007669"/>
    <property type="project" value="UniProtKB-EC"/>
</dbReference>
<dbReference type="GO" id="GO:0008360">
    <property type="term" value="P:regulation of cell shape"/>
    <property type="evidence" value="ECO:0007669"/>
    <property type="project" value="UniProtKB-KW"/>
</dbReference>
<keyword evidence="13" id="KW-0511">Multifunctional enzyme</keyword>
<keyword evidence="17" id="KW-1133">Transmembrane helix</keyword>
<evidence type="ECO:0000313" key="21">
    <source>
        <dbReference type="Proteomes" id="UP000034127"/>
    </source>
</evidence>
<dbReference type="Gene3D" id="3.40.710.10">
    <property type="entry name" value="DD-peptidase/beta-lactamase superfamily"/>
    <property type="match status" value="1"/>
</dbReference>
<protein>
    <submittedName>
        <fullName evidence="20">Penicillin-binding protein, 1A family</fullName>
    </submittedName>
</protein>
<keyword evidence="11" id="KW-0573">Peptidoglycan synthesis</keyword>
<evidence type="ECO:0000256" key="10">
    <source>
        <dbReference type="ARBA" id="ARBA00022960"/>
    </source>
</evidence>
<comment type="catalytic activity">
    <reaction evidence="16">
        <text>[GlcNAc-(1-&gt;4)-Mur2Ac(oyl-L-Ala-gamma-D-Glu-L-Lys-D-Ala-D-Ala)](n)-di-trans,octa-cis-undecaprenyl diphosphate + beta-D-GlcNAc-(1-&gt;4)-Mur2Ac(oyl-L-Ala-gamma-D-Glu-L-Lys-D-Ala-D-Ala)-di-trans,octa-cis-undecaprenyl diphosphate = [GlcNAc-(1-&gt;4)-Mur2Ac(oyl-L-Ala-gamma-D-Glu-L-Lys-D-Ala-D-Ala)](n+1)-di-trans,octa-cis-undecaprenyl diphosphate + di-trans,octa-cis-undecaprenyl diphosphate + H(+)</text>
        <dbReference type="Rhea" id="RHEA:23708"/>
        <dbReference type="Rhea" id="RHEA-COMP:9602"/>
        <dbReference type="Rhea" id="RHEA-COMP:9603"/>
        <dbReference type="ChEBI" id="CHEBI:15378"/>
        <dbReference type="ChEBI" id="CHEBI:58405"/>
        <dbReference type="ChEBI" id="CHEBI:60033"/>
        <dbReference type="ChEBI" id="CHEBI:78435"/>
        <dbReference type="EC" id="2.4.99.28"/>
    </reaction>
</comment>
<evidence type="ECO:0000259" key="18">
    <source>
        <dbReference type="Pfam" id="PF00905"/>
    </source>
</evidence>
<dbReference type="InterPro" id="IPR036950">
    <property type="entry name" value="PBP_transglycosylase"/>
</dbReference>
<keyword evidence="6" id="KW-0645">Protease</keyword>
<dbReference type="EMBL" id="LBPX01000003">
    <property type="protein sequence ID" value="KKP68413.1"/>
    <property type="molecule type" value="Genomic_DNA"/>
</dbReference>
<dbReference type="SUPFAM" id="SSF56601">
    <property type="entry name" value="beta-lactamase/transpeptidase-like"/>
    <property type="match status" value="1"/>
</dbReference>
<dbReference type="GO" id="GO:0030288">
    <property type="term" value="C:outer membrane-bounded periplasmic space"/>
    <property type="evidence" value="ECO:0007669"/>
    <property type="project" value="TreeGrafter"/>
</dbReference>
<keyword evidence="12 17" id="KW-0472">Membrane</keyword>
<evidence type="ECO:0000256" key="6">
    <source>
        <dbReference type="ARBA" id="ARBA00022670"/>
    </source>
</evidence>
<comment type="subcellular location">
    <subcellularLocation>
        <location evidence="1">Cell membrane</location>
    </subcellularLocation>
</comment>
<evidence type="ECO:0000313" key="20">
    <source>
        <dbReference type="EMBL" id="KKP68413.1"/>
    </source>
</evidence>
<comment type="caution">
    <text evidence="20">The sequence shown here is derived from an EMBL/GenBank/DDBJ whole genome shotgun (WGS) entry which is preliminary data.</text>
</comment>
<dbReference type="PANTHER" id="PTHR32282:SF11">
    <property type="entry name" value="PENICILLIN-BINDING PROTEIN 1B"/>
    <property type="match status" value="1"/>
</dbReference>
<dbReference type="Proteomes" id="UP000034127">
    <property type="component" value="Unassembled WGS sequence"/>
</dbReference>
<comment type="similarity">
    <text evidence="2">In the C-terminal section; belongs to the transpeptidase family.</text>
</comment>
<dbReference type="GO" id="GO:0006508">
    <property type="term" value="P:proteolysis"/>
    <property type="evidence" value="ECO:0007669"/>
    <property type="project" value="UniProtKB-KW"/>
</dbReference>
<evidence type="ECO:0000256" key="13">
    <source>
        <dbReference type="ARBA" id="ARBA00023268"/>
    </source>
</evidence>
<dbReference type="InterPro" id="IPR012338">
    <property type="entry name" value="Beta-lactam/transpept-like"/>
</dbReference>
<evidence type="ECO:0000256" key="14">
    <source>
        <dbReference type="ARBA" id="ARBA00023316"/>
    </source>
</evidence>
<evidence type="ECO:0000256" key="7">
    <source>
        <dbReference type="ARBA" id="ARBA00022676"/>
    </source>
</evidence>
<dbReference type="Gene3D" id="2.60.40.10">
    <property type="entry name" value="Immunoglobulins"/>
    <property type="match status" value="1"/>
</dbReference>
<dbReference type="InterPro" id="IPR001264">
    <property type="entry name" value="Glyco_trans_51"/>
</dbReference>
<evidence type="ECO:0000256" key="17">
    <source>
        <dbReference type="SAM" id="Phobius"/>
    </source>
</evidence>
<reference evidence="20 21" key="1">
    <citation type="journal article" date="2015" name="Nature">
        <title>rRNA introns, odd ribosomes, and small enigmatic genomes across a large radiation of phyla.</title>
        <authorList>
            <person name="Brown C.T."/>
            <person name="Hug L.A."/>
            <person name="Thomas B.C."/>
            <person name="Sharon I."/>
            <person name="Castelle C.J."/>
            <person name="Singh A."/>
            <person name="Wilkins M.J."/>
            <person name="Williams K.H."/>
            <person name="Banfield J.F."/>
        </authorList>
    </citation>
    <scope>NUCLEOTIDE SEQUENCE [LARGE SCALE GENOMIC DNA]</scope>
</reference>
<evidence type="ECO:0000256" key="9">
    <source>
        <dbReference type="ARBA" id="ARBA00022801"/>
    </source>
</evidence>
<evidence type="ECO:0000256" key="12">
    <source>
        <dbReference type="ARBA" id="ARBA00023136"/>
    </source>
</evidence>
<evidence type="ECO:0000256" key="2">
    <source>
        <dbReference type="ARBA" id="ARBA00007090"/>
    </source>
</evidence>
<feature type="domain" description="Glycosyl transferase family 51" evidence="19">
    <location>
        <begin position="79"/>
        <end position="254"/>
    </location>
</feature>